<dbReference type="Gene3D" id="3.40.1090.10">
    <property type="entry name" value="Cytosolic phospholipase A2 catalytic domain"/>
    <property type="match status" value="1"/>
</dbReference>
<evidence type="ECO:0000313" key="5">
    <source>
        <dbReference type="Proteomes" id="UP000423756"/>
    </source>
</evidence>
<dbReference type="AlphaFoldDB" id="A0A7V7NQ80"/>
<keyword evidence="2" id="KW-0442">Lipid degradation</keyword>
<keyword evidence="1 2" id="KW-0443">Lipid metabolism</keyword>
<feature type="short sequence motif" description="GXGXXG" evidence="2">
    <location>
        <begin position="13"/>
        <end position="18"/>
    </location>
</feature>
<dbReference type="PANTHER" id="PTHR46394:SF1">
    <property type="entry name" value="PNPLA DOMAIN-CONTAINING PROTEIN"/>
    <property type="match status" value="1"/>
</dbReference>
<dbReference type="EMBL" id="VZPX01000064">
    <property type="protein sequence ID" value="KAB0470657.1"/>
    <property type="molecule type" value="Genomic_DNA"/>
</dbReference>
<feature type="short sequence motif" description="DGA/G" evidence="2">
    <location>
        <begin position="229"/>
        <end position="231"/>
    </location>
</feature>
<feature type="domain" description="PNPLA" evidence="3">
    <location>
        <begin position="9"/>
        <end position="242"/>
    </location>
</feature>
<evidence type="ECO:0000313" key="4">
    <source>
        <dbReference type="EMBL" id="KAB0470657.1"/>
    </source>
</evidence>
<dbReference type="Proteomes" id="UP000423756">
    <property type="component" value="Unassembled WGS sequence"/>
</dbReference>
<evidence type="ECO:0000256" key="1">
    <source>
        <dbReference type="ARBA" id="ARBA00023098"/>
    </source>
</evidence>
<evidence type="ECO:0000256" key="2">
    <source>
        <dbReference type="PROSITE-ProRule" id="PRU01161"/>
    </source>
</evidence>
<dbReference type="InterPro" id="IPR052580">
    <property type="entry name" value="Lipid_Hydrolase"/>
</dbReference>
<dbReference type="SUPFAM" id="SSF52151">
    <property type="entry name" value="FabD/lysophospholipase-like"/>
    <property type="match status" value="1"/>
</dbReference>
<feature type="active site" description="Nucleophile" evidence="2">
    <location>
        <position position="42"/>
    </location>
</feature>
<dbReference type="PROSITE" id="PS51635">
    <property type="entry name" value="PNPLA"/>
    <property type="match status" value="1"/>
</dbReference>
<reference evidence="4 5" key="1">
    <citation type="submission" date="2019-09" db="EMBL/GenBank/DDBJ databases">
        <title>Draft genome sequences of 48 bacterial type strains from the CCUG.</title>
        <authorList>
            <person name="Tunovic T."/>
            <person name="Pineiro-Iglesias B."/>
            <person name="Unosson C."/>
            <person name="Inganas E."/>
            <person name="Ohlen M."/>
            <person name="Cardew S."/>
            <person name="Jensie-Markopoulos S."/>
            <person name="Salva-Serra F."/>
            <person name="Jaen-Luchoro D."/>
            <person name="Karlsson R."/>
            <person name="Svensson-Stadler L."/>
            <person name="Chun J."/>
            <person name="Moore E."/>
        </authorList>
    </citation>
    <scope>NUCLEOTIDE SEQUENCE [LARGE SCALE GENOMIC DNA]</scope>
    <source>
        <strain evidence="4 5">CCUG 48643</strain>
    </source>
</reference>
<dbReference type="GO" id="GO:0016787">
    <property type="term" value="F:hydrolase activity"/>
    <property type="evidence" value="ECO:0007669"/>
    <property type="project" value="UniProtKB-UniRule"/>
</dbReference>
<comment type="caution">
    <text evidence="4">The sequence shown here is derived from an EMBL/GenBank/DDBJ whole genome shotgun (WGS) entry which is preliminary data.</text>
</comment>
<organism evidence="4 5">
    <name type="scientific">Vibrio chagasii</name>
    <dbReference type="NCBI Taxonomy" id="170679"/>
    <lineage>
        <taxon>Bacteria</taxon>
        <taxon>Pseudomonadati</taxon>
        <taxon>Pseudomonadota</taxon>
        <taxon>Gammaproteobacteria</taxon>
        <taxon>Vibrionales</taxon>
        <taxon>Vibrionaceae</taxon>
        <taxon>Vibrio</taxon>
    </lineage>
</organism>
<sequence length="525" mass="58495">MISHMEAYAVFEGGGVKGAALAGALAAADESNIKFVGYGGASAGSIVAFLASIGYQPKELLAILLFYRFSDFLEDGNGKKLSDTKEWFDKFSQSTFRKAKMIASPLFYYLTSSKTILNYRVLSKSLANNGLYKTTRLESILWLLLEAKHPSLNRELMKGTISFANLYDVTKVELKVITSDVHRGEAVVFDRVNPTTKDSCVIAAVCASSSYPLVFEPNSTLQENRLLVDGGLSCNLPSFIFNDKNHKKLPTYAFDLYKECDLEQSKYEKPNAIQFAWSLITTSLEASDGILSSIIDAIPVQVRVPNYINTLDFELKDISILEMYETGKASAKRSFESDPLTSKALAANGDPTKLARALYGSELYLNILEAILAVSSFEGVSVRSWLYSSVKNDDSEVVAICWRGLGSDIHFRNAYVFDKMSKSDVYTCWHKNNPVIQSGQKKNGKPYTRLCLPIFENHNLVRNETAINTSSKKMVGVLVLEMNDSADVCFWLDESTEKISREFNDVMINWLSILSKLMVSKEYAL</sequence>
<proteinExistence type="predicted"/>
<protein>
    <recommendedName>
        <fullName evidence="3">PNPLA domain-containing protein</fullName>
    </recommendedName>
</protein>
<dbReference type="GO" id="GO:0016042">
    <property type="term" value="P:lipid catabolic process"/>
    <property type="evidence" value="ECO:0007669"/>
    <property type="project" value="UniProtKB-UniRule"/>
</dbReference>
<evidence type="ECO:0000259" key="3">
    <source>
        <dbReference type="PROSITE" id="PS51635"/>
    </source>
</evidence>
<dbReference type="InterPro" id="IPR016035">
    <property type="entry name" value="Acyl_Trfase/lysoPLipase"/>
</dbReference>
<name>A0A7V7NQ80_9VIBR</name>
<dbReference type="PANTHER" id="PTHR46394">
    <property type="entry name" value="ANNEXIN"/>
    <property type="match status" value="1"/>
</dbReference>
<accession>A0A7V7NQ80</accession>
<dbReference type="InterPro" id="IPR002641">
    <property type="entry name" value="PNPLA_dom"/>
</dbReference>
<feature type="short sequence motif" description="GXSXG" evidence="2">
    <location>
        <begin position="40"/>
        <end position="44"/>
    </location>
</feature>
<dbReference type="Pfam" id="PF01734">
    <property type="entry name" value="Patatin"/>
    <property type="match status" value="1"/>
</dbReference>
<keyword evidence="2" id="KW-0378">Hydrolase</keyword>
<gene>
    <name evidence="4" type="ORF">F7Q91_21835</name>
</gene>
<feature type="active site" description="Proton acceptor" evidence="2">
    <location>
        <position position="229"/>
    </location>
</feature>